<reference evidence="2" key="1">
    <citation type="submission" date="2005-09" db="EMBL/GenBank/DDBJ databases">
        <authorList>
            <person name="Mural R.J."/>
            <person name="Li P.W."/>
            <person name="Adams M.D."/>
            <person name="Amanatides P.G."/>
            <person name="Baden-Tillson H."/>
            <person name="Barnstead M."/>
            <person name="Chin S.H."/>
            <person name="Dew I."/>
            <person name="Evans C.A."/>
            <person name="Ferriera S."/>
            <person name="Flanigan M."/>
            <person name="Fosler C."/>
            <person name="Glodek A."/>
            <person name="Gu Z."/>
            <person name="Holt R.A."/>
            <person name="Jennings D."/>
            <person name="Kraft C.L."/>
            <person name="Lu F."/>
            <person name="Nguyen T."/>
            <person name="Nusskern D.R."/>
            <person name="Pfannkoch C.M."/>
            <person name="Sitter C."/>
            <person name="Sutton G.G."/>
            <person name="Venter J.C."/>
            <person name="Wang Z."/>
            <person name="Woodage T."/>
            <person name="Zheng X.H."/>
            <person name="Zhong F."/>
        </authorList>
    </citation>
    <scope>NUCLEOTIDE SEQUENCE [LARGE SCALE GENOMIC DNA]</scope>
    <source>
        <strain>BN</strain>
        <strain evidence="2">Sprague-Dawley</strain>
    </source>
</reference>
<sequence>MFVTPTSQTNYFNSDLESCSVFQGLVGIIDYETMNK</sequence>
<dbReference type="EMBL" id="CH473949">
    <property type="protein sequence ID" value="EDL79734.1"/>
    <property type="molecule type" value="Genomic_DNA"/>
</dbReference>
<evidence type="ECO:0000313" key="2">
    <source>
        <dbReference type="Proteomes" id="UP000234681"/>
    </source>
</evidence>
<dbReference type="Proteomes" id="UP000234681">
    <property type="component" value="Chromosome 3"/>
</dbReference>
<organism evidence="1 2">
    <name type="scientific">Rattus norvegicus</name>
    <name type="common">Rat</name>
    <dbReference type="NCBI Taxonomy" id="10116"/>
    <lineage>
        <taxon>Eukaryota</taxon>
        <taxon>Metazoa</taxon>
        <taxon>Chordata</taxon>
        <taxon>Craniata</taxon>
        <taxon>Vertebrata</taxon>
        <taxon>Euteleostomi</taxon>
        <taxon>Mammalia</taxon>
        <taxon>Eutheria</taxon>
        <taxon>Euarchontoglires</taxon>
        <taxon>Glires</taxon>
        <taxon>Rodentia</taxon>
        <taxon>Myomorpha</taxon>
        <taxon>Muroidea</taxon>
        <taxon>Muridae</taxon>
        <taxon>Murinae</taxon>
        <taxon>Rattus</taxon>
    </lineage>
</organism>
<gene>
    <name evidence="1" type="ORF">rCG_26152</name>
</gene>
<evidence type="ECO:0000313" key="1">
    <source>
        <dbReference type="EMBL" id="EDL79734.1"/>
    </source>
</evidence>
<accession>A6HNY3</accession>
<name>A6HNY3_RAT</name>
<dbReference type="AlphaFoldDB" id="A6HNY3"/>
<protein>
    <submittedName>
        <fullName evidence="1">RCG26152</fullName>
    </submittedName>
</protein>
<proteinExistence type="predicted"/>